<comment type="caution">
    <text evidence="6">The sequence shown here is derived from an EMBL/GenBank/DDBJ whole genome shotgun (WGS) entry which is preliminary data.</text>
</comment>
<dbReference type="PANTHER" id="PTHR37482:SF1">
    <property type="entry name" value="OUTER MEMBRANE PROTEIN ASSEMBLY FACTOR BAME"/>
    <property type="match status" value="1"/>
</dbReference>
<sequence>MKISAIMYAIISKNGFCEMPLYRSIITLVVAALLLSGCSFVDRWVYRPDINQGNYVTQEQVDQLKVGQTKEQIVYIMGSPMLTSVFGDDVWYYVFRELPQHGYVSQKTYTITFDKKGIVIDIKASSDTSKTLEQMDEQEGSE</sequence>
<accession>A0ABP9MYC0</accession>
<name>A0ABP9MYC0_9GAMM</name>
<comment type="subunit">
    <text evidence="4">Part of the Bam complex.</text>
</comment>
<evidence type="ECO:0000313" key="6">
    <source>
        <dbReference type="EMBL" id="GAA5103912.1"/>
    </source>
</evidence>
<dbReference type="InterPro" id="IPR037873">
    <property type="entry name" value="BamE-like"/>
</dbReference>
<proteinExistence type="inferred from homology"/>
<evidence type="ECO:0000259" key="5">
    <source>
        <dbReference type="Pfam" id="PF04355"/>
    </source>
</evidence>
<keyword evidence="2 4" id="KW-0472">Membrane</keyword>
<organism evidence="6 7">
    <name type="scientific">Orbus sasakiae</name>
    <dbReference type="NCBI Taxonomy" id="1078475"/>
    <lineage>
        <taxon>Bacteria</taxon>
        <taxon>Pseudomonadati</taxon>
        <taxon>Pseudomonadota</taxon>
        <taxon>Gammaproteobacteria</taxon>
        <taxon>Orbales</taxon>
        <taxon>Orbaceae</taxon>
        <taxon>Orbus</taxon>
    </lineage>
</organism>
<dbReference type="Proteomes" id="UP001500171">
    <property type="component" value="Unassembled WGS sequence"/>
</dbReference>
<reference evidence="7" key="1">
    <citation type="journal article" date="2019" name="Int. J. Syst. Evol. Microbiol.">
        <title>The Global Catalogue of Microorganisms (GCM) 10K type strain sequencing project: providing services to taxonomists for standard genome sequencing and annotation.</title>
        <authorList>
            <consortium name="The Broad Institute Genomics Platform"/>
            <consortium name="The Broad Institute Genome Sequencing Center for Infectious Disease"/>
            <person name="Wu L."/>
            <person name="Ma J."/>
        </authorList>
    </citation>
    <scope>NUCLEOTIDE SEQUENCE [LARGE SCALE GENOMIC DNA]</scope>
    <source>
        <strain evidence="7">JCM 18050</strain>
    </source>
</reference>
<comment type="subcellular location">
    <subcellularLocation>
        <location evidence="4">Cell outer membrane</location>
    </subcellularLocation>
</comment>
<dbReference type="HAMAP" id="MF_00925">
    <property type="entry name" value="OM_assembly_BamE"/>
    <property type="match status" value="1"/>
</dbReference>
<evidence type="ECO:0000256" key="2">
    <source>
        <dbReference type="ARBA" id="ARBA00023136"/>
    </source>
</evidence>
<dbReference type="InterPro" id="IPR007450">
    <property type="entry name" value="BamE_dom"/>
</dbReference>
<keyword evidence="1 4" id="KW-0732">Signal</keyword>
<keyword evidence="7" id="KW-1185">Reference proteome</keyword>
<gene>
    <name evidence="4" type="primary">bamE</name>
    <name evidence="6" type="ORF">GCM10023211_00810</name>
</gene>
<dbReference type="Gene3D" id="3.30.1450.10">
    <property type="match status" value="1"/>
</dbReference>
<evidence type="ECO:0000256" key="3">
    <source>
        <dbReference type="ARBA" id="ARBA00023237"/>
    </source>
</evidence>
<comment type="similarity">
    <text evidence="4">Belongs to the BamE family.</text>
</comment>
<protein>
    <recommendedName>
        <fullName evidence="4">Outer membrane protein assembly factor BamE</fullName>
    </recommendedName>
</protein>
<dbReference type="PANTHER" id="PTHR37482">
    <property type="entry name" value="OUTER MEMBRANE PROTEIN ASSEMBLY FACTOR BAME"/>
    <property type="match status" value="1"/>
</dbReference>
<dbReference type="NCBIfam" id="NF008585">
    <property type="entry name" value="PRK11548.1"/>
    <property type="match status" value="1"/>
</dbReference>
<keyword evidence="3 4" id="KW-0998">Cell outer membrane</keyword>
<dbReference type="InterPro" id="IPR026592">
    <property type="entry name" value="BamE"/>
</dbReference>
<evidence type="ECO:0000256" key="1">
    <source>
        <dbReference type="ARBA" id="ARBA00022729"/>
    </source>
</evidence>
<feature type="domain" description="Outer membrane protein assembly factor BamE" evidence="5">
    <location>
        <begin position="53"/>
        <end position="121"/>
    </location>
</feature>
<dbReference type="Pfam" id="PF04355">
    <property type="entry name" value="BamE"/>
    <property type="match status" value="1"/>
</dbReference>
<evidence type="ECO:0000313" key="7">
    <source>
        <dbReference type="Proteomes" id="UP001500171"/>
    </source>
</evidence>
<comment type="function">
    <text evidence="4">Part of the outer membrane protein assembly complex, which is involved in assembly and insertion of beta-barrel proteins into the outer membrane.</text>
</comment>
<evidence type="ECO:0000256" key="4">
    <source>
        <dbReference type="HAMAP-Rule" id="MF_00925"/>
    </source>
</evidence>
<dbReference type="EMBL" id="BAABHY010000001">
    <property type="protein sequence ID" value="GAA5103912.1"/>
    <property type="molecule type" value="Genomic_DNA"/>
</dbReference>